<feature type="compositionally biased region" description="Polar residues" evidence="2">
    <location>
        <begin position="59"/>
        <end position="72"/>
    </location>
</feature>
<evidence type="ECO:0000313" key="4">
    <source>
        <dbReference type="Proteomes" id="UP000799302"/>
    </source>
</evidence>
<feature type="compositionally biased region" description="Polar residues" evidence="2">
    <location>
        <begin position="172"/>
        <end position="183"/>
    </location>
</feature>
<organism evidence="3 4">
    <name type="scientific">Microthyrium microscopicum</name>
    <dbReference type="NCBI Taxonomy" id="703497"/>
    <lineage>
        <taxon>Eukaryota</taxon>
        <taxon>Fungi</taxon>
        <taxon>Dikarya</taxon>
        <taxon>Ascomycota</taxon>
        <taxon>Pezizomycotina</taxon>
        <taxon>Dothideomycetes</taxon>
        <taxon>Dothideomycetes incertae sedis</taxon>
        <taxon>Microthyriales</taxon>
        <taxon>Microthyriaceae</taxon>
        <taxon>Microthyrium</taxon>
    </lineage>
</organism>
<keyword evidence="1" id="KW-0175">Coiled coil</keyword>
<feature type="region of interest" description="Disordered" evidence="2">
    <location>
        <begin position="46"/>
        <end position="108"/>
    </location>
</feature>
<name>A0A6A6UKC8_9PEZI</name>
<reference evidence="3" key="1">
    <citation type="journal article" date="2020" name="Stud. Mycol.">
        <title>101 Dothideomycetes genomes: a test case for predicting lifestyles and emergence of pathogens.</title>
        <authorList>
            <person name="Haridas S."/>
            <person name="Albert R."/>
            <person name="Binder M."/>
            <person name="Bloem J."/>
            <person name="Labutti K."/>
            <person name="Salamov A."/>
            <person name="Andreopoulos B."/>
            <person name="Baker S."/>
            <person name="Barry K."/>
            <person name="Bills G."/>
            <person name="Bluhm B."/>
            <person name="Cannon C."/>
            <person name="Castanera R."/>
            <person name="Culley D."/>
            <person name="Daum C."/>
            <person name="Ezra D."/>
            <person name="Gonzalez J."/>
            <person name="Henrissat B."/>
            <person name="Kuo A."/>
            <person name="Liang C."/>
            <person name="Lipzen A."/>
            <person name="Lutzoni F."/>
            <person name="Magnuson J."/>
            <person name="Mondo S."/>
            <person name="Nolan M."/>
            <person name="Ohm R."/>
            <person name="Pangilinan J."/>
            <person name="Park H.-J."/>
            <person name="Ramirez L."/>
            <person name="Alfaro M."/>
            <person name="Sun H."/>
            <person name="Tritt A."/>
            <person name="Yoshinaga Y."/>
            <person name="Zwiers L.-H."/>
            <person name="Turgeon B."/>
            <person name="Goodwin S."/>
            <person name="Spatafora J."/>
            <person name="Crous P."/>
            <person name="Grigoriev I."/>
        </authorList>
    </citation>
    <scope>NUCLEOTIDE SEQUENCE</scope>
    <source>
        <strain evidence="3">CBS 115976</strain>
    </source>
</reference>
<dbReference type="EMBL" id="MU004231">
    <property type="protein sequence ID" value="KAF2672699.1"/>
    <property type="molecule type" value="Genomic_DNA"/>
</dbReference>
<dbReference type="Proteomes" id="UP000799302">
    <property type="component" value="Unassembled WGS sequence"/>
</dbReference>
<proteinExistence type="predicted"/>
<feature type="compositionally biased region" description="Low complexity" evidence="2">
    <location>
        <begin position="209"/>
        <end position="218"/>
    </location>
</feature>
<keyword evidence="4" id="KW-1185">Reference proteome</keyword>
<accession>A0A6A6UKC8</accession>
<feature type="coiled-coil region" evidence="1">
    <location>
        <begin position="250"/>
        <end position="368"/>
    </location>
</feature>
<evidence type="ECO:0000256" key="1">
    <source>
        <dbReference type="SAM" id="Coils"/>
    </source>
</evidence>
<evidence type="ECO:0000313" key="3">
    <source>
        <dbReference type="EMBL" id="KAF2672699.1"/>
    </source>
</evidence>
<feature type="region of interest" description="Disordered" evidence="2">
    <location>
        <begin position="437"/>
        <end position="456"/>
    </location>
</feature>
<sequence length="495" mass="53091">MSRNKNPGPVSLMAADLGDEAQMIAATQMAPDEAKTAARDYAMNLILGQQGPPSRAPHSFNNNMPFRPTNQKAAKKENDFKAPRSKKTAARQEPTGPTRLQMTPLPPPLLHHEVPNRVFRDTVLAKSNNPFDKFVAEKMRNRELALIHQDGDYNPRESFNYSPGGSPKVSPKISSVAANQVTRSPGRLSPYSDLSAEGTNKKPRNNKKPAQAPPQNNRRPPPIAPINHGRQRVPAHAPTGPRDVAARAALQREAAQREFATANKLAAEREAALTRKAAEEQKAAAAARKAADDEQKAAAARKAADEQKAAAARKVADEQKAAAARKAAEEEKAAARKALEEEKAAAARKALEEEKVAARKALEEEKAAAVRKALVEKKAAEEREASRIAEAARIAEEARVAKATRAAEAARAAKIQLAEATAAPSLAVQHPGRIVPASASSGRIAPNSRTTASAKVPGDLNLSVDRVMPEHISVYPGKKMTAAWASIFHNLEKAG</sequence>
<protein>
    <submittedName>
        <fullName evidence="3">Uncharacterized protein</fullName>
    </submittedName>
</protein>
<dbReference type="AlphaFoldDB" id="A0A6A6UKC8"/>
<feature type="region of interest" description="Disordered" evidence="2">
    <location>
        <begin position="148"/>
        <end position="240"/>
    </location>
</feature>
<evidence type="ECO:0000256" key="2">
    <source>
        <dbReference type="SAM" id="MobiDB-lite"/>
    </source>
</evidence>
<gene>
    <name evidence="3" type="ORF">BT63DRAFT_420923</name>
</gene>